<comment type="subcellular location">
    <subcellularLocation>
        <location evidence="1">Cell membrane</location>
        <topology evidence="1">Multi-pass membrane protein</topology>
    </subcellularLocation>
</comment>
<accession>A0A0J1LAL7</accession>
<feature type="transmembrane region" description="Helical" evidence="7">
    <location>
        <begin position="20"/>
        <end position="40"/>
    </location>
</feature>
<name>A0A0J1LAL7_NIACI</name>
<evidence type="ECO:0000313" key="10">
    <source>
        <dbReference type="Proteomes" id="UP000036045"/>
    </source>
</evidence>
<keyword evidence="3" id="KW-1003">Cell membrane</keyword>
<dbReference type="PATRIC" id="fig|1397.4.peg.677"/>
<evidence type="ECO:0000256" key="1">
    <source>
        <dbReference type="ARBA" id="ARBA00004651"/>
    </source>
</evidence>
<dbReference type="Pfam" id="PF02706">
    <property type="entry name" value="Wzz"/>
    <property type="match status" value="1"/>
</dbReference>
<evidence type="ECO:0000256" key="5">
    <source>
        <dbReference type="ARBA" id="ARBA00022989"/>
    </source>
</evidence>
<dbReference type="GO" id="GO:0005886">
    <property type="term" value="C:plasma membrane"/>
    <property type="evidence" value="ECO:0007669"/>
    <property type="project" value="UniProtKB-SubCell"/>
</dbReference>
<proteinExistence type="inferred from homology"/>
<dbReference type="GO" id="GO:0004713">
    <property type="term" value="F:protein tyrosine kinase activity"/>
    <property type="evidence" value="ECO:0007669"/>
    <property type="project" value="TreeGrafter"/>
</dbReference>
<dbReference type="AlphaFoldDB" id="A0A0J1LAL7"/>
<dbReference type="RefSeq" id="WP_047942562.1">
    <property type="nucleotide sequence ID" value="NZ_LDPH01000011.1"/>
</dbReference>
<feature type="domain" description="Polysaccharide chain length determinant N-terminal" evidence="8">
    <location>
        <begin position="3"/>
        <end position="95"/>
    </location>
</feature>
<dbReference type="Proteomes" id="UP000036045">
    <property type="component" value="Unassembled WGS sequence"/>
</dbReference>
<dbReference type="OrthoDB" id="2360475at2"/>
<evidence type="ECO:0000313" key="9">
    <source>
        <dbReference type="EMBL" id="KLV25970.1"/>
    </source>
</evidence>
<evidence type="ECO:0000256" key="3">
    <source>
        <dbReference type="ARBA" id="ARBA00022475"/>
    </source>
</evidence>
<evidence type="ECO:0000259" key="8">
    <source>
        <dbReference type="Pfam" id="PF02706"/>
    </source>
</evidence>
<keyword evidence="4 7" id="KW-0812">Transmembrane</keyword>
<dbReference type="InterPro" id="IPR003856">
    <property type="entry name" value="LPS_length_determ_N"/>
</dbReference>
<dbReference type="InterPro" id="IPR050445">
    <property type="entry name" value="Bact_polysacc_biosynth/exp"/>
</dbReference>
<evidence type="ECO:0000256" key="2">
    <source>
        <dbReference type="ARBA" id="ARBA00006683"/>
    </source>
</evidence>
<evidence type="ECO:0000256" key="4">
    <source>
        <dbReference type="ARBA" id="ARBA00022692"/>
    </source>
</evidence>
<sequence length="248" mass="26747">MEETISLKELFDTVKKRVSLIISITLVAMIISAVVSYFIITPEYKSSTQILVNQAKDDSTAALNTGEVQANVQLISTYSVILKSAAILNIVKDELKLDMSVSALNNKITVESAQGSQVMTVSVTDADPTVALQIANKTAEVFEKEIKNIMSIDNVTVLPLAEDQENQAPVSPNPPLNIAIAAVVGLMIGVGLAFLLEYLDNTVKTEQDIEKLLDLPVLGAITKIDESFEAKLRGTQKGRSRGDLLGSK</sequence>
<keyword evidence="10" id="KW-1185">Reference proteome</keyword>
<evidence type="ECO:0000256" key="6">
    <source>
        <dbReference type="ARBA" id="ARBA00023136"/>
    </source>
</evidence>
<keyword evidence="6 7" id="KW-0472">Membrane</keyword>
<dbReference type="PANTHER" id="PTHR32309:SF13">
    <property type="entry name" value="FERRIC ENTEROBACTIN TRANSPORT PROTEIN FEPE"/>
    <property type="match status" value="1"/>
</dbReference>
<protein>
    <submittedName>
        <fullName evidence="9">Capsular biosynthesis protein</fullName>
    </submittedName>
</protein>
<comment type="caution">
    <text evidence="9">The sequence shown here is derived from an EMBL/GenBank/DDBJ whole genome shotgun (WGS) entry which is preliminary data.</text>
</comment>
<organism evidence="9 10">
    <name type="scientific">Niallia circulans</name>
    <name type="common">Bacillus circulans</name>
    <dbReference type="NCBI Taxonomy" id="1397"/>
    <lineage>
        <taxon>Bacteria</taxon>
        <taxon>Bacillati</taxon>
        <taxon>Bacillota</taxon>
        <taxon>Bacilli</taxon>
        <taxon>Bacillales</taxon>
        <taxon>Bacillaceae</taxon>
        <taxon>Niallia</taxon>
    </lineage>
</organism>
<dbReference type="PANTHER" id="PTHR32309">
    <property type="entry name" value="TYROSINE-PROTEIN KINASE"/>
    <property type="match status" value="1"/>
</dbReference>
<comment type="similarity">
    <text evidence="2">Belongs to the CpsC/CapA family.</text>
</comment>
<feature type="transmembrane region" description="Helical" evidence="7">
    <location>
        <begin position="176"/>
        <end position="196"/>
    </location>
</feature>
<reference evidence="9 10" key="1">
    <citation type="submission" date="2015-05" db="EMBL/GenBank/DDBJ databases">
        <title>Whole genome sequence and identification of bacterial endophytes from Costus igneus.</title>
        <authorList>
            <person name="Lee Y.P."/>
            <person name="Gan H.M."/>
            <person name="Eng W."/>
            <person name="Wheatley M.S."/>
            <person name="Caraballo A."/>
            <person name="Polter S."/>
            <person name="Savka M.A."/>
            <person name="Hudson A.O."/>
        </authorList>
    </citation>
    <scope>NUCLEOTIDE SEQUENCE [LARGE SCALE GENOMIC DNA]</scope>
    <source>
        <strain evidence="9 10">RIT379</strain>
    </source>
</reference>
<evidence type="ECO:0000256" key="7">
    <source>
        <dbReference type="SAM" id="Phobius"/>
    </source>
</evidence>
<gene>
    <name evidence="9" type="ORF">ABW02_12825</name>
</gene>
<keyword evidence="5 7" id="KW-1133">Transmembrane helix</keyword>
<dbReference type="EMBL" id="LDPH01000011">
    <property type="protein sequence ID" value="KLV25970.1"/>
    <property type="molecule type" value="Genomic_DNA"/>
</dbReference>